<dbReference type="AlphaFoldDB" id="A0A6A6UFI5"/>
<organism evidence="1 2">
    <name type="scientific">Microthyrium microscopicum</name>
    <dbReference type="NCBI Taxonomy" id="703497"/>
    <lineage>
        <taxon>Eukaryota</taxon>
        <taxon>Fungi</taxon>
        <taxon>Dikarya</taxon>
        <taxon>Ascomycota</taxon>
        <taxon>Pezizomycotina</taxon>
        <taxon>Dothideomycetes</taxon>
        <taxon>Dothideomycetes incertae sedis</taxon>
        <taxon>Microthyriales</taxon>
        <taxon>Microthyriaceae</taxon>
        <taxon>Microthyrium</taxon>
    </lineage>
</organism>
<dbReference type="EMBL" id="MU004233">
    <property type="protein sequence ID" value="KAF2671039.1"/>
    <property type="molecule type" value="Genomic_DNA"/>
</dbReference>
<dbReference type="SUPFAM" id="SSF103378">
    <property type="entry name" value="2-methylcitrate dehydratase PrpD"/>
    <property type="match status" value="1"/>
</dbReference>
<evidence type="ECO:0000313" key="2">
    <source>
        <dbReference type="Proteomes" id="UP000799302"/>
    </source>
</evidence>
<keyword evidence="2" id="KW-1185">Reference proteome</keyword>
<proteinExistence type="predicted"/>
<dbReference type="InterPro" id="IPR036148">
    <property type="entry name" value="MmgE/PrpD_sf"/>
</dbReference>
<dbReference type="Proteomes" id="UP000799302">
    <property type="component" value="Unassembled WGS sequence"/>
</dbReference>
<reference evidence="1" key="1">
    <citation type="journal article" date="2020" name="Stud. Mycol.">
        <title>101 Dothideomycetes genomes: a test case for predicting lifestyles and emergence of pathogens.</title>
        <authorList>
            <person name="Haridas S."/>
            <person name="Albert R."/>
            <person name="Binder M."/>
            <person name="Bloem J."/>
            <person name="Labutti K."/>
            <person name="Salamov A."/>
            <person name="Andreopoulos B."/>
            <person name="Baker S."/>
            <person name="Barry K."/>
            <person name="Bills G."/>
            <person name="Bluhm B."/>
            <person name="Cannon C."/>
            <person name="Castanera R."/>
            <person name="Culley D."/>
            <person name="Daum C."/>
            <person name="Ezra D."/>
            <person name="Gonzalez J."/>
            <person name="Henrissat B."/>
            <person name="Kuo A."/>
            <person name="Liang C."/>
            <person name="Lipzen A."/>
            <person name="Lutzoni F."/>
            <person name="Magnuson J."/>
            <person name="Mondo S."/>
            <person name="Nolan M."/>
            <person name="Ohm R."/>
            <person name="Pangilinan J."/>
            <person name="Park H.-J."/>
            <person name="Ramirez L."/>
            <person name="Alfaro M."/>
            <person name="Sun H."/>
            <person name="Tritt A."/>
            <person name="Yoshinaga Y."/>
            <person name="Zwiers L.-H."/>
            <person name="Turgeon B."/>
            <person name="Goodwin S."/>
            <person name="Spatafora J."/>
            <person name="Crous P."/>
            <person name="Grigoriev I."/>
        </authorList>
    </citation>
    <scope>NUCLEOTIDE SEQUENCE</scope>
    <source>
        <strain evidence="1">CBS 115976</strain>
    </source>
</reference>
<name>A0A6A6UFI5_9PEZI</name>
<sequence length="350" mass="40480">MSDEESNSPLDKIRELERLSKYCANDPDQNKLNSILFRLPLFSALIPQSTQPSTELKKIFEGDSFNVREATAETKKLWPDFETMGIDLSTSIETMAYLLRTRGIGSEHFDWQDFKILILKWVDTNALSRQDRDFPSDTERWKWVVAVMKLCRMPDVISLVTGNSIEAQITRIFLNATLTNHVISICRLIAHYQEYQLTKEAALDDLGSAWKGADEAHKQQAINNWKAAAHRIMMNKVQRVHKRFGDFAAASLSKVEERWNTMNVPMSHPYMGILLAYMKSWTPRNYQAHTANSGDCLELLHKYREIEEQSLALILPKFAQNNVILLWEEAQRLEEQRDKEEAIEAKNKQC</sequence>
<gene>
    <name evidence="1" type="ORF">BT63DRAFT_453418</name>
</gene>
<accession>A0A6A6UFI5</accession>
<evidence type="ECO:0000313" key="1">
    <source>
        <dbReference type="EMBL" id="KAF2671039.1"/>
    </source>
</evidence>
<dbReference type="GO" id="GO:0016829">
    <property type="term" value="F:lyase activity"/>
    <property type="evidence" value="ECO:0007669"/>
    <property type="project" value="InterPro"/>
</dbReference>
<protein>
    <submittedName>
        <fullName evidence="1">Uncharacterized protein</fullName>
    </submittedName>
</protein>